<reference evidence="3 4" key="1">
    <citation type="submission" date="2018-06" db="EMBL/GenBank/DDBJ databases">
        <authorList>
            <consortium name="Pathogen Informatics"/>
            <person name="Doyle S."/>
        </authorList>
    </citation>
    <scope>NUCLEOTIDE SEQUENCE [LARGE SCALE GENOMIC DNA]</scope>
    <source>
        <strain evidence="3 4">NCTC7023</strain>
    </source>
</reference>
<feature type="domain" description="Gp58-like" evidence="2">
    <location>
        <begin position="2"/>
        <end position="572"/>
    </location>
</feature>
<organism evidence="3 4">
    <name type="scientific">Streptococcus equi subsp. zooepidemicus</name>
    <dbReference type="NCBI Taxonomy" id="40041"/>
    <lineage>
        <taxon>Bacteria</taxon>
        <taxon>Bacillati</taxon>
        <taxon>Bacillota</taxon>
        <taxon>Bacilli</taxon>
        <taxon>Lactobacillales</taxon>
        <taxon>Streptococcaceae</taxon>
        <taxon>Streptococcus</taxon>
    </lineage>
</organism>
<dbReference type="Pfam" id="PF07902">
    <property type="entry name" value="Gp58"/>
    <property type="match status" value="1"/>
</dbReference>
<keyword evidence="1" id="KW-0175">Coiled coil</keyword>
<dbReference type="Proteomes" id="UP000255476">
    <property type="component" value="Unassembled WGS sequence"/>
</dbReference>
<dbReference type="RefSeq" id="WP_043983597.1">
    <property type="nucleotide sequence ID" value="NZ_JAHRIW010000004.1"/>
</dbReference>
<dbReference type="EMBL" id="UHHT01000001">
    <property type="protein sequence ID" value="SUO82439.1"/>
    <property type="molecule type" value="Genomic_DNA"/>
</dbReference>
<dbReference type="InterPro" id="IPR012892">
    <property type="entry name" value="Gp58"/>
</dbReference>
<name>A0AAJ1PJJ6_STRSZ</name>
<proteinExistence type="predicted"/>
<evidence type="ECO:0000256" key="1">
    <source>
        <dbReference type="SAM" id="Coils"/>
    </source>
</evidence>
<evidence type="ECO:0000313" key="3">
    <source>
        <dbReference type="EMBL" id="SUO82439.1"/>
    </source>
</evidence>
<dbReference type="Gene3D" id="1.20.120.20">
    <property type="entry name" value="Apolipoprotein"/>
    <property type="match status" value="1"/>
</dbReference>
<protein>
    <submittedName>
        <fullName evidence="3">Phage protein</fullName>
    </submittedName>
</protein>
<accession>A0AAJ1PJJ6</accession>
<feature type="coiled-coil region" evidence="1">
    <location>
        <begin position="268"/>
        <end position="302"/>
    </location>
</feature>
<comment type="caution">
    <text evidence="3">The sequence shown here is derived from an EMBL/GenBank/DDBJ whole genome shotgun (WGS) entry which is preliminary data.</text>
</comment>
<dbReference type="SUPFAM" id="SSF58113">
    <property type="entry name" value="Apolipoprotein A-I"/>
    <property type="match status" value="1"/>
</dbReference>
<sequence>MRDPTIVIDETNLVIGKDGRMHYTFTAEDDNQKVRLASNCLGTAHFNQVMIERGDKPTNYVAPVVVEGSGNPTGLFKDLKELSLELTDTKNSNLWSKIKLTTNGLLREYHRDHISTEIVETAAGIAKRISDDTGQKLALINETIKGVKREYQDADERLSASYQASIEGLKAQLANDKIGLQAEIKLSAQGLSQKYDDQIRQLYSKITTTSSGTTEAYENKLEGLRAEFTRSNQGLRTELESQISGLRSVQQSTASQISQEIKDRTGAVSRVQQDLASYQRRLQDTEKNYSSLTQTVKGLQSTVSDPRNGVESRLTQLSDLVSTKVSKKDVETTIAQSYDKIALAIRDKLPASKMTGSEIISAINLDRSGVKITGKNITLDGNSYISNAVIKDAHIANMDAGKINTGYLSGNRIAAEAITGDKIKMDYAFFNKLTANEGYFRTLFAKDIFATSVQSVTLSASKITGGVLAATNGASRWNLNTADIDFNRNATINFNSSNNALMRKKGESTGFLHFNDDSYGGVYVGLGVTSNYEGIKSQNTIRFAGIRVFRPNESLDRLELYGDSIHMSHGFDGGGSLTIKFTDFKGKDVNLATIFNKIFENFRTLNDLGRFSGASGYWPDW</sequence>
<dbReference type="AlphaFoldDB" id="A0AAJ1PJJ6"/>
<gene>
    <name evidence="3" type="ORF">NCTC7023_01807</name>
</gene>
<evidence type="ECO:0000313" key="4">
    <source>
        <dbReference type="Proteomes" id="UP000255476"/>
    </source>
</evidence>
<evidence type="ECO:0000259" key="2">
    <source>
        <dbReference type="Pfam" id="PF07902"/>
    </source>
</evidence>